<dbReference type="AlphaFoldDB" id="A0ABD6AU89"/>
<name>A0ABD6AU89_9EURY</name>
<evidence type="ECO:0000313" key="2">
    <source>
        <dbReference type="EMBL" id="MFD1513450.1"/>
    </source>
</evidence>
<comment type="caution">
    <text evidence="2">The sequence shown here is derived from an EMBL/GenBank/DDBJ whole genome shotgun (WGS) entry which is preliminary data.</text>
</comment>
<feature type="region of interest" description="Disordered" evidence="1">
    <location>
        <begin position="1"/>
        <end position="27"/>
    </location>
</feature>
<evidence type="ECO:0000256" key="1">
    <source>
        <dbReference type="SAM" id="MobiDB-lite"/>
    </source>
</evidence>
<gene>
    <name evidence="2" type="ORF">ACFSBT_09190</name>
</gene>
<dbReference type="RefSeq" id="WP_250873403.1">
    <property type="nucleotide sequence ID" value="NZ_JALXFV010000003.1"/>
</dbReference>
<reference evidence="2 3" key="1">
    <citation type="journal article" date="2019" name="Int. J. Syst. Evol. Microbiol.">
        <title>The Global Catalogue of Microorganisms (GCM) 10K type strain sequencing project: providing services to taxonomists for standard genome sequencing and annotation.</title>
        <authorList>
            <consortium name="The Broad Institute Genomics Platform"/>
            <consortium name="The Broad Institute Genome Sequencing Center for Infectious Disease"/>
            <person name="Wu L."/>
            <person name="Ma J."/>
        </authorList>
    </citation>
    <scope>NUCLEOTIDE SEQUENCE [LARGE SCALE GENOMIC DNA]</scope>
    <source>
        <strain evidence="2 3">CGMCC 1.12563</strain>
    </source>
</reference>
<evidence type="ECO:0000313" key="3">
    <source>
        <dbReference type="Proteomes" id="UP001597187"/>
    </source>
</evidence>
<keyword evidence="3" id="KW-1185">Reference proteome</keyword>
<proteinExistence type="predicted"/>
<accession>A0ABD6AU89</accession>
<protein>
    <submittedName>
        <fullName evidence="2">Uncharacterized protein</fullName>
    </submittedName>
</protein>
<dbReference type="Proteomes" id="UP001597187">
    <property type="component" value="Unassembled WGS sequence"/>
</dbReference>
<organism evidence="2 3">
    <name type="scientific">Halomarina rubra</name>
    <dbReference type="NCBI Taxonomy" id="2071873"/>
    <lineage>
        <taxon>Archaea</taxon>
        <taxon>Methanobacteriati</taxon>
        <taxon>Methanobacteriota</taxon>
        <taxon>Stenosarchaea group</taxon>
        <taxon>Halobacteria</taxon>
        <taxon>Halobacteriales</taxon>
        <taxon>Natronomonadaceae</taxon>
        <taxon>Halomarina</taxon>
    </lineage>
</organism>
<sequence length="646" mass="71375">MPSESARPEDWWFKEQPPGQSHSPGLLQKKTLDRSLETFVKEVLQNINDAGLDNDSPVEVTFRLLEFDEPSEVFKNAICWDSLLEHVRAAKEEQDGPGLDDYIDYLDDGGTLRLLIAEEKNTSGIQGDEVSTEGDYAALVRDPGSSNKSGDTGGRHGLGSSVLWVASGLQTVLFNSYLDEELSGQESPRLVGRSFVPTHATSDGQWYDNEGWFGSPTGIENPDLERPESVWGDVAEGLAEELSLNRPGEAGTSTMVVGFRDPSDPSMEEQPSPAEIADTFEETTADYFWPAISRGELEVHLNMAGDVRHITDETIRDHERVAPFIACYENREGAADSLNGPGSVANIEFEYEIQSRKDSETPASGPVSLAARRAYPGEEERVGEIALFRGSGMVVQYKPGHHLGFSEKFHGVLACGNARPGMEDEPTDEDSAIDKFLAMAEPPAHDDWIGEKNDELKGTYESGCVKCIKRLKKQLLRKHLSKLLYGARESTGQSYRPSRDIVPKIARSNGRETSRSTPSLAAPFDWEVTDSTVDRNRWTFRGWIEPTINGSNRVAEWSVIVEMAAMFEDNREASKIPVDEVRIDSASSDGRVDDGRGVIKATEDSGRIWFDIRSKVFADRDPRLGDVGETKFKIVDGSITVEEVSS</sequence>
<dbReference type="EMBL" id="JBHUDC010000003">
    <property type="protein sequence ID" value="MFD1513450.1"/>
    <property type="molecule type" value="Genomic_DNA"/>
</dbReference>
<feature type="compositionally biased region" description="Basic and acidic residues" evidence="1">
    <location>
        <begin position="1"/>
        <end position="13"/>
    </location>
</feature>